<organism evidence="2 3">
    <name type="scientific">Clitoria ternatea</name>
    <name type="common">Butterfly pea</name>
    <dbReference type="NCBI Taxonomy" id="43366"/>
    <lineage>
        <taxon>Eukaryota</taxon>
        <taxon>Viridiplantae</taxon>
        <taxon>Streptophyta</taxon>
        <taxon>Embryophyta</taxon>
        <taxon>Tracheophyta</taxon>
        <taxon>Spermatophyta</taxon>
        <taxon>Magnoliopsida</taxon>
        <taxon>eudicotyledons</taxon>
        <taxon>Gunneridae</taxon>
        <taxon>Pentapetalae</taxon>
        <taxon>rosids</taxon>
        <taxon>fabids</taxon>
        <taxon>Fabales</taxon>
        <taxon>Fabaceae</taxon>
        <taxon>Papilionoideae</taxon>
        <taxon>50 kb inversion clade</taxon>
        <taxon>NPAAA clade</taxon>
        <taxon>indigoferoid/millettioid clade</taxon>
        <taxon>Phaseoleae</taxon>
        <taxon>Clitoria</taxon>
    </lineage>
</organism>
<dbReference type="Gene3D" id="1.25.10.10">
    <property type="entry name" value="Leucine-rich Repeat Variant"/>
    <property type="match status" value="1"/>
</dbReference>
<keyword evidence="3" id="KW-1185">Reference proteome</keyword>
<protein>
    <recommendedName>
        <fullName evidence="4">Protein SERAC1</fullName>
    </recommendedName>
</protein>
<evidence type="ECO:0000313" key="2">
    <source>
        <dbReference type="EMBL" id="KAK7310497.1"/>
    </source>
</evidence>
<dbReference type="PANTHER" id="PTHR48202">
    <property type="entry name" value="ALPHA/BETA-HYDROLASES SUPERFAMILY PROTEIN"/>
    <property type="match status" value="1"/>
</dbReference>
<reference evidence="2 3" key="1">
    <citation type="submission" date="2024-01" db="EMBL/GenBank/DDBJ databases">
        <title>The genomes of 5 underutilized Papilionoideae crops provide insights into root nodulation and disease resistance.</title>
        <authorList>
            <person name="Yuan L."/>
        </authorList>
    </citation>
    <scope>NUCLEOTIDE SEQUENCE [LARGE SCALE GENOMIC DNA]</scope>
    <source>
        <strain evidence="2">LY-2023</strain>
        <tissue evidence="2">Leaf</tissue>
    </source>
</reference>
<feature type="compositionally biased region" description="Polar residues" evidence="1">
    <location>
        <begin position="20"/>
        <end position="37"/>
    </location>
</feature>
<evidence type="ECO:0000256" key="1">
    <source>
        <dbReference type="SAM" id="MobiDB-lite"/>
    </source>
</evidence>
<dbReference type="SUPFAM" id="SSF53474">
    <property type="entry name" value="alpha/beta-Hydrolases"/>
    <property type="match status" value="1"/>
</dbReference>
<dbReference type="Gene3D" id="3.40.50.1820">
    <property type="entry name" value="alpha/beta hydrolase"/>
    <property type="match status" value="1"/>
</dbReference>
<gene>
    <name evidence="2" type="ORF">RJT34_08051</name>
</gene>
<dbReference type="InterPro" id="IPR011989">
    <property type="entry name" value="ARM-like"/>
</dbReference>
<dbReference type="InterPro" id="IPR029058">
    <property type="entry name" value="AB_hydrolase_fold"/>
</dbReference>
<dbReference type="Proteomes" id="UP001359559">
    <property type="component" value="Unassembled WGS sequence"/>
</dbReference>
<dbReference type="SUPFAM" id="SSF48371">
    <property type="entry name" value="ARM repeat"/>
    <property type="match status" value="1"/>
</dbReference>
<dbReference type="InterPro" id="IPR016024">
    <property type="entry name" value="ARM-type_fold"/>
</dbReference>
<feature type="region of interest" description="Disordered" evidence="1">
    <location>
        <begin position="755"/>
        <end position="780"/>
    </location>
</feature>
<name>A0AAN9K434_CLITE</name>
<proteinExistence type="predicted"/>
<sequence length="1356" mass="148905">MHRIVFRTRPFLRFPPPTRYISSSTKSTNVQNSQTVPPSIPDHRHTLSPIPSRPLSRTSVIALSAAVVSTVLASVALYSDYGSQRNSDHGGTPNPLFDGAERAAHKSVDSLNRIFHHVKRTGVAASVLWQSLRSVMSSANHEVRSGFEIRVAALLADIAAASSPRRAAIVGAGGGAVVDWLLESVAVAKDGGGTQAEAARALAYLIADPNVSAVVLARPNAVPNLLRFIFSCQPRGSKKQYSRRNVFDISDSMKGRSMLVAAIMDIVTSSCDNAEEVSFNPSLPGYAETRDIAAALQVIEEGGLHLDEPPEGGDDDDGGTGRQGIGIKILEGTTVLGLSKTSSVMTLDNSNVSHEEMSKQHTPKTHVYQRKYENSPEQKHVSSAVVPGLWDDLHCEHVAVPFAAWALANWATASKLNRSRIQELDQDGNAIMSALMAPERSVKWHASLVVRLLLEDRNTPLNESVSDWGSSLLSTISQACKHEDISLAQVAFSAFLLSVERSPGVQKIVMEKGLNSMRDIAKQTTKHKHVQEAMAKALELLCTGGLHLSFKESQKWSGILLPWVFGTFSSDTIKPSAIKILSQILEDHGPASVPLSQGWLAMMLSEAQSSIKKSNDKGTSQPKSDNVKTLINNANIASAAQVANQLSSAVVNLAVKQLRVASNSGDASPLEDFLSLEPLAGPFKNLKKDNLPKLDAADSAVATLKGIKALTEVCAEDSVCQAKIVDFGILCLLRRFLLCDDYEKLAANEAYDASSRAHEGQERVPNVDGEPPITDVNDSASVRVPPTAHIRRHAARLLTILSLLPKVKKVITADETWCKWLDDCANGRAPGCSDLKLQSYARAALSNLFCNDKHNGQSEGGSPSSGGVKNYRNSCPRYDDMIFLINTHLPHWKCPNETDQQDTFSKESLNDSNCSSSVDSTKSSLDASCPPLDVVFVHGLRGGPYKTWRIAEDKSSTMSTLVEKIDEEAGKLGTFWPGEWLSSDFPDARACLTGDPSLNPSNSSGKCFMQTNLTQWSGASLPLQEVSSMLLEKLVAAGIGNRPVVFVTHSLGGLVVKQILHKAKEERFDNLVKNTVGIVFYSCPHFGSKLADMPWRMGFVLRPAPTIGELRSGSSRLIELNDYIRHLHKKRMLDVLSFCETKVTPIVEGYGGWAFRMEIVPIESAYPGFGELVVSGGIGVNRSYKFLQTSEPLRPILYGDVEVLAEIKIMLYLSWCYYACTVQGNEAMSQLVNKGKMPIFLTNNLMEWIEQNMQQNLEVYEDKFWDRIWALGCHSLWQWKNKVNYSPQFRRHPQPWSLILDKYDSYKKATIVEVRKQKPEVMVVRWQPPITPPQFNFVWQPQFVHTLGIVIGQAPI</sequence>
<dbReference type="EMBL" id="JAYKXN010000002">
    <property type="protein sequence ID" value="KAK7310497.1"/>
    <property type="molecule type" value="Genomic_DNA"/>
</dbReference>
<dbReference type="PANTHER" id="PTHR48202:SF1">
    <property type="entry name" value="ALPHA_BETA-HYDROLASES SUPERFAMILY PROTEIN"/>
    <property type="match status" value="1"/>
</dbReference>
<evidence type="ECO:0000313" key="3">
    <source>
        <dbReference type="Proteomes" id="UP001359559"/>
    </source>
</evidence>
<accession>A0AAN9K434</accession>
<feature type="region of interest" description="Disordered" evidence="1">
    <location>
        <begin position="17"/>
        <end position="45"/>
    </location>
</feature>
<evidence type="ECO:0008006" key="4">
    <source>
        <dbReference type="Google" id="ProtNLM"/>
    </source>
</evidence>
<comment type="caution">
    <text evidence="2">The sequence shown here is derived from an EMBL/GenBank/DDBJ whole genome shotgun (WGS) entry which is preliminary data.</text>
</comment>